<dbReference type="AlphaFoldDB" id="V4A0Q4"/>
<dbReference type="InterPro" id="IPR007110">
    <property type="entry name" value="Ig-like_dom"/>
</dbReference>
<accession>V4A0Q4</accession>
<dbReference type="CTD" id="20249579"/>
<dbReference type="SUPFAM" id="SSF48726">
    <property type="entry name" value="Immunoglobulin"/>
    <property type="match status" value="2"/>
</dbReference>
<evidence type="ECO:0000256" key="1">
    <source>
        <dbReference type="SAM" id="Phobius"/>
    </source>
</evidence>
<dbReference type="Proteomes" id="UP000030746">
    <property type="component" value="Unassembled WGS sequence"/>
</dbReference>
<evidence type="ECO:0000313" key="3">
    <source>
        <dbReference type="EMBL" id="ESO88505.1"/>
    </source>
</evidence>
<reference evidence="3 4" key="1">
    <citation type="journal article" date="2013" name="Nature">
        <title>Insights into bilaterian evolution from three spiralian genomes.</title>
        <authorList>
            <person name="Simakov O."/>
            <person name="Marletaz F."/>
            <person name="Cho S.J."/>
            <person name="Edsinger-Gonzales E."/>
            <person name="Havlak P."/>
            <person name="Hellsten U."/>
            <person name="Kuo D.H."/>
            <person name="Larsson T."/>
            <person name="Lv J."/>
            <person name="Arendt D."/>
            <person name="Savage R."/>
            <person name="Osoegawa K."/>
            <person name="de Jong P."/>
            <person name="Grimwood J."/>
            <person name="Chapman J.A."/>
            <person name="Shapiro H."/>
            <person name="Aerts A."/>
            <person name="Otillar R.P."/>
            <person name="Terry A.Y."/>
            <person name="Boore J.L."/>
            <person name="Grigoriev I.V."/>
            <person name="Lindberg D.R."/>
            <person name="Seaver E.C."/>
            <person name="Weisblat D.A."/>
            <person name="Putnam N.H."/>
            <person name="Rokhsar D.S."/>
        </authorList>
    </citation>
    <scope>NUCLEOTIDE SEQUENCE [LARGE SCALE GENOMIC DNA]</scope>
</reference>
<dbReference type="RefSeq" id="XP_009060910.1">
    <property type="nucleotide sequence ID" value="XM_009062662.1"/>
</dbReference>
<keyword evidence="1" id="KW-0812">Transmembrane</keyword>
<name>V4A0Q4_LOTGI</name>
<dbReference type="InterPro" id="IPR013783">
    <property type="entry name" value="Ig-like_fold"/>
</dbReference>
<keyword evidence="1" id="KW-0472">Membrane</keyword>
<evidence type="ECO:0000313" key="4">
    <source>
        <dbReference type="Proteomes" id="UP000030746"/>
    </source>
</evidence>
<dbReference type="EMBL" id="KB202685">
    <property type="protein sequence ID" value="ESO88505.1"/>
    <property type="molecule type" value="Genomic_DNA"/>
</dbReference>
<organism evidence="3 4">
    <name type="scientific">Lottia gigantea</name>
    <name type="common">Giant owl limpet</name>
    <dbReference type="NCBI Taxonomy" id="225164"/>
    <lineage>
        <taxon>Eukaryota</taxon>
        <taxon>Metazoa</taxon>
        <taxon>Spiralia</taxon>
        <taxon>Lophotrochozoa</taxon>
        <taxon>Mollusca</taxon>
        <taxon>Gastropoda</taxon>
        <taxon>Patellogastropoda</taxon>
        <taxon>Lottioidea</taxon>
        <taxon>Lottiidae</taxon>
        <taxon>Lottia</taxon>
    </lineage>
</organism>
<keyword evidence="1" id="KW-1133">Transmembrane helix</keyword>
<dbReference type="HOGENOM" id="CLU_1062788_0_0_1"/>
<dbReference type="KEGG" id="lgi:LOTGIDRAFT_234557"/>
<gene>
    <name evidence="3" type="ORF">LOTGIDRAFT_234557</name>
</gene>
<evidence type="ECO:0000259" key="2">
    <source>
        <dbReference type="PROSITE" id="PS50835"/>
    </source>
</evidence>
<feature type="domain" description="Ig-like" evidence="2">
    <location>
        <begin position="12"/>
        <end position="112"/>
    </location>
</feature>
<protein>
    <recommendedName>
        <fullName evidence="2">Ig-like domain-containing protein</fullName>
    </recommendedName>
</protein>
<dbReference type="InterPro" id="IPR036179">
    <property type="entry name" value="Ig-like_dom_sf"/>
</dbReference>
<feature type="domain" description="Ig-like" evidence="2">
    <location>
        <begin position="120"/>
        <end position="247"/>
    </location>
</feature>
<dbReference type="Gene3D" id="2.60.40.10">
    <property type="entry name" value="Immunoglobulins"/>
    <property type="match status" value="1"/>
</dbReference>
<dbReference type="GeneID" id="20249579"/>
<dbReference type="PROSITE" id="PS50835">
    <property type="entry name" value="IG_LIKE"/>
    <property type="match status" value="2"/>
</dbReference>
<feature type="transmembrane region" description="Helical" evidence="1">
    <location>
        <begin position="252"/>
        <end position="275"/>
    </location>
</feature>
<keyword evidence="4" id="KW-1185">Reference proteome</keyword>
<dbReference type="OrthoDB" id="10583455at2759"/>
<proteinExistence type="predicted"/>
<sequence>MSQAAIDRLHRPDLQDSALIKLWGKAMTTADCGAPALVGKSHTLGCEISGEITNGINWFRGVEKIITCFKEGFCISSNREKYQVFPEAHSATSHQFIINKITEEDMEMTWSCVDDTKLSPTMSVSSSCKIKREYDIVTTADCGDEVDEGKPHVLTCRMRNPIAHGITWFRNRDSVLICSKDLKCVVPVNKQGLYAFSSTNNLSSILLIIASVSADDLQHSWSCIVGSSYPPTIPTSSTCRLKQAHLSGCETALIVVIILAIIAAFVVGLSVWYCCKTKRFENSENLQSD</sequence>